<gene>
    <name evidence="1" type="primary">RPS0_2</name>
    <name evidence="1" type="ORF">LPJ66_002242</name>
</gene>
<evidence type="ECO:0000313" key="1">
    <source>
        <dbReference type="EMBL" id="KAJ1899243.1"/>
    </source>
</evidence>
<accession>A0ACC1IQZ6</accession>
<name>A0ACC1IQZ6_9FUNG</name>
<dbReference type="EMBL" id="JANBPG010000169">
    <property type="protein sequence ID" value="KAJ1899243.1"/>
    <property type="molecule type" value="Genomic_DNA"/>
</dbReference>
<sequence length="272" mass="29471">MSHVPACLNATEEDIQLLLSAKAHLGAQNVDSHMLPYVFKRRNDGVNLINVGKTWEKLVLAARVIAAIDNPEDVCVISSRAAGQRAVLKYGVNTGAKAIAGRFTPGNFTNYITRQFKEPRIIVVTDPRADHQAIKEASYVNIPVIAFCNTDAPLEHVDIVIPINNASNHAIGLGYWLLAREVLRLRGTLSRSETWNVMVDMFFYRDAEEVEKDLAAAAGKAAEGENWERTAEAGEAAPAGNWDAAESGDWVGESAATVDWAAEGAANSGWTA</sequence>
<organism evidence="1 2">
    <name type="scientific">Kickxella alabastrina</name>
    <dbReference type="NCBI Taxonomy" id="61397"/>
    <lineage>
        <taxon>Eukaryota</taxon>
        <taxon>Fungi</taxon>
        <taxon>Fungi incertae sedis</taxon>
        <taxon>Zoopagomycota</taxon>
        <taxon>Kickxellomycotina</taxon>
        <taxon>Kickxellomycetes</taxon>
        <taxon>Kickxellales</taxon>
        <taxon>Kickxellaceae</taxon>
        <taxon>Kickxella</taxon>
    </lineage>
</organism>
<evidence type="ECO:0000313" key="2">
    <source>
        <dbReference type="Proteomes" id="UP001150581"/>
    </source>
</evidence>
<keyword evidence="2" id="KW-1185">Reference proteome</keyword>
<proteinExistence type="predicted"/>
<protein>
    <submittedName>
        <fullName evidence="1">Structural constituent of ribosome</fullName>
    </submittedName>
</protein>
<reference evidence="1" key="1">
    <citation type="submission" date="2022-07" db="EMBL/GenBank/DDBJ databases">
        <title>Phylogenomic reconstructions and comparative analyses of Kickxellomycotina fungi.</title>
        <authorList>
            <person name="Reynolds N.K."/>
            <person name="Stajich J.E."/>
            <person name="Barry K."/>
            <person name="Grigoriev I.V."/>
            <person name="Crous P."/>
            <person name="Smith M.E."/>
        </authorList>
    </citation>
    <scope>NUCLEOTIDE SEQUENCE</scope>
    <source>
        <strain evidence="1">Benny 63K</strain>
    </source>
</reference>
<comment type="caution">
    <text evidence="1">The sequence shown here is derived from an EMBL/GenBank/DDBJ whole genome shotgun (WGS) entry which is preliminary data.</text>
</comment>
<dbReference type="Proteomes" id="UP001150581">
    <property type="component" value="Unassembled WGS sequence"/>
</dbReference>